<proteinExistence type="inferred from homology"/>
<gene>
    <name evidence="4" type="ORF">ACFPFO_02605</name>
</gene>
<dbReference type="RefSeq" id="WP_224830406.1">
    <property type="nucleotide sequence ID" value="NZ_JAIVEF010000064.1"/>
</dbReference>
<dbReference type="EMBL" id="JBHSJG010000007">
    <property type="protein sequence ID" value="MFC4986686.1"/>
    <property type="molecule type" value="Genomic_DNA"/>
</dbReference>
<accession>A0ABD5QAB0</accession>
<feature type="region of interest" description="Disordered" evidence="3">
    <location>
        <begin position="235"/>
        <end position="269"/>
    </location>
</feature>
<feature type="compositionally biased region" description="Basic and acidic residues" evidence="3">
    <location>
        <begin position="235"/>
        <end position="252"/>
    </location>
</feature>
<evidence type="ECO:0000256" key="2">
    <source>
        <dbReference type="ARBA" id="ARBA00049666"/>
    </source>
</evidence>
<dbReference type="Proteomes" id="UP001595925">
    <property type="component" value="Unassembled WGS sequence"/>
</dbReference>
<dbReference type="NCBIfam" id="NF045487">
    <property type="entry name" value="ASRP"/>
    <property type="match status" value="1"/>
</dbReference>
<comment type="similarity">
    <text evidence="2">Belongs to the Sph1/Sph2 family.</text>
</comment>
<dbReference type="InterPro" id="IPR027417">
    <property type="entry name" value="P-loop_NTPase"/>
</dbReference>
<keyword evidence="5" id="KW-1185">Reference proteome</keyword>
<name>A0ABD5QAB0_9EURY</name>
<comment type="caution">
    <text evidence="4">The sequence shown here is derived from an EMBL/GenBank/DDBJ whole genome shotgun (WGS) entry which is preliminary data.</text>
</comment>
<dbReference type="SUPFAM" id="SSF52540">
    <property type="entry name" value="P-loop containing nucleoside triphosphate hydrolases"/>
    <property type="match status" value="1"/>
</dbReference>
<sequence>MSVAESIETPVEVVAENIGGIDSARVSLEPGINVLTGRNATNRTSFLQAIMAALGSDRPSLKGDAEEGEVELSFGEGHYRRSLYRRNDTVVFDGEPYLEDAELADLFAFLLESNEARRVVSRGDDLRELIMRPIDTDEIQAEIRQLEDEKREIDDRLDHLDDLKNELPSLEERRVSIDGEIENLEAELEEVEAELDDLDADVEESQSQKEGLESTFADLRSARRELESIEYDLETERESHAELENERERIETDLADLTDEDGDDESPERLQGRVQELRERKRDLDTTLNELQSVVRFNEERLEDGGIDLGDTVDDDTDAVTDRLLAGEDNVICWTCGSEVERDAIESTLERLQELHQSKLADRNALQEKIDDLTTRQKELRQRQNRRERLEERLDSIEDDLAAHGDRIDDLEDERTEQEARVEDLEDDTESFDDTDYSEVLEAHRDANGLEIEIENLEDERTEVDERIAELEATIEEREELDDRREEITDELADLRTRVDRIEDDAVEAFNEHMSSILSILDYANIDRIWIERREGTVKEGRRKVERTAFDLHVIRSTADGTSYEDRIEHLSESEREVTGLVFALAGYLVHDVYEQVPFMLLDSLEAIDSDRIAALVEYFETYADCLIVALLPEDASALDDAHNYVTEI</sequence>
<feature type="compositionally biased region" description="Acidic residues" evidence="3">
    <location>
        <begin position="424"/>
        <end position="433"/>
    </location>
</feature>
<dbReference type="PANTHER" id="PTHR32114:SF2">
    <property type="entry name" value="ABC TRANSPORTER ABCH.3"/>
    <property type="match status" value="1"/>
</dbReference>
<feature type="compositionally biased region" description="Acidic residues" evidence="3">
    <location>
        <begin position="253"/>
        <end position="266"/>
    </location>
</feature>
<organism evidence="4 5">
    <name type="scientific">Saliphagus infecundisoli</name>
    <dbReference type="NCBI Taxonomy" id="1849069"/>
    <lineage>
        <taxon>Archaea</taxon>
        <taxon>Methanobacteriati</taxon>
        <taxon>Methanobacteriota</taxon>
        <taxon>Stenosarchaea group</taxon>
        <taxon>Halobacteria</taxon>
        <taxon>Halobacteriales</taxon>
        <taxon>Natrialbaceae</taxon>
        <taxon>Saliphagus</taxon>
    </lineage>
</organism>
<evidence type="ECO:0000256" key="3">
    <source>
        <dbReference type="SAM" id="MobiDB-lite"/>
    </source>
</evidence>
<keyword evidence="1" id="KW-0175">Coiled coil</keyword>
<protein>
    <submittedName>
        <fullName evidence="4">Archaea-specific SMC-related protein</fullName>
    </submittedName>
</protein>
<dbReference type="AlphaFoldDB" id="A0ABD5QAB0"/>
<dbReference type="Gene3D" id="3.40.50.300">
    <property type="entry name" value="P-loop containing nucleotide triphosphate hydrolases"/>
    <property type="match status" value="2"/>
</dbReference>
<evidence type="ECO:0000313" key="4">
    <source>
        <dbReference type="EMBL" id="MFC4986686.1"/>
    </source>
</evidence>
<evidence type="ECO:0000256" key="1">
    <source>
        <dbReference type="ARBA" id="ARBA00023054"/>
    </source>
</evidence>
<feature type="region of interest" description="Disordered" evidence="3">
    <location>
        <begin position="404"/>
        <end position="433"/>
    </location>
</feature>
<reference evidence="4 5" key="1">
    <citation type="journal article" date="2019" name="Int. J. Syst. Evol. Microbiol.">
        <title>The Global Catalogue of Microorganisms (GCM) 10K type strain sequencing project: providing services to taxonomists for standard genome sequencing and annotation.</title>
        <authorList>
            <consortium name="The Broad Institute Genomics Platform"/>
            <consortium name="The Broad Institute Genome Sequencing Center for Infectious Disease"/>
            <person name="Wu L."/>
            <person name="Ma J."/>
        </authorList>
    </citation>
    <scope>NUCLEOTIDE SEQUENCE [LARGE SCALE GENOMIC DNA]</scope>
    <source>
        <strain evidence="4 5">CGMCC 1.15824</strain>
    </source>
</reference>
<evidence type="ECO:0000313" key="5">
    <source>
        <dbReference type="Proteomes" id="UP001595925"/>
    </source>
</evidence>
<dbReference type="PANTHER" id="PTHR32114">
    <property type="entry name" value="ABC TRANSPORTER ABCH.3"/>
    <property type="match status" value="1"/>
</dbReference>